<dbReference type="Pfam" id="PF02896">
    <property type="entry name" value="PEP-utilizers_C"/>
    <property type="match status" value="1"/>
</dbReference>
<organism evidence="2 3">
    <name type="scientific">Actinokineospora diospyrosa</name>
    <dbReference type="NCBI Taxonomy" id="103728"/>
    <lineage>
        <taxon>Bacteria</taxon>
        <taxon>Bacillati</taxon>
        <taxon>Actinomycetota</taxon>
        <taxon>Actinomycetes</taxon>
        <taxon>Pseudonocardiales</taxon>
        <taxon>Pseudonocardiaceae</taxon>
        <taxon>Actinokineospora</taxon>
    </lineage>
</organism>
<dbReference type="EMBL" id="JAMTCO010000004">
    <property type="protein sequence ID" value="MCP2269362.1"/>
    <property type="molecule type" value="Genomic_DNA"/>
</dbReference>
<proteinExistence type="predicted"/>
<evidence type="ECO:0000313" key="3">
    <source>
        <dbReference type="Proteomes" id="UP001205185"/>
    </source>
</evidence>
<dbReference type="Gene3D" id="3.20.20.60">
    <property type="entry name" value="Phosphoenolpyruvate-binding domains"/>
    <property type="match status" value="1"/>
</dbReference>
<dbReference type="InterPro" id="IPR040442">
    <property type="entry name" value="Pyrv_kinase-like_dom_sf"/>
</dbReference>
<dbReference type="Proteomes" id="UP001205185">
    <property type="component" value="Unassembled WGS sequence"/>
</dbReference>
<reference evidence="2 3" key="1">
    <citation type="submission" date="2022-06" db="EMBL/GenBank/DDBJ databases">
        <title>Genomic Encyclopedia of Archaeal and Bacterial Type Strains, Phase II (KMG-II): from individual species to whole genera.</title>
        <authorList>
            <person name="Goeker M."/>
        </authorList>
    </citation>
    <scope>NUCLEOTIDE SEQUENCE [LARGE SCALE GENOMIC DNA]</scope>
    <source>
        <strain evidence="2 3">DSM 44255</strain>
    </source>
</reference>
<dbReference type="RefSeq" id="WP_253886361.1">
    <property type="nucleotide sequence ID" value="NZ_BAAAVB010000004.1"/>
</dbReference>
<dbReference type="InterPro" id="IPR015813">
    <property type="entry name" value="Pyrv/PenolPyrv_kinase-like_dom"/>
</dbReference>
<feature type="domain" description="PEP-utilising enzyme C-terminal" evidence="1">
    <location>
        <begin position="201"/>
        <end position="383"/>
    </location>
</feature>
<protein>
    <submittedName>
        <fullName evidence="2">Phosphotransferase system, enzyme I, PtsI</fullName>
    </submittedName>
</protein>
<dbReference type="InterPro" id="IPR000121">
    <property type="entry name" value="PEP_util_C"/>
</dbReference>
<dbReference type="SUPFAM" id="SSF51621">
    <property type="entry name" value="Phosphoenolpyruvate/pyruvate domain"/>
    <property type="match status" value="1"/>
</dbReference>
<name>A0ABT1I9U9_9PSEU</name>
<keyword evidence="3" id="KW-1185">Reference proteome</keyword>
<evidence type="ECO:0000259" key="1">
    <source>
        <dbReference type="Pfam" id="PF02896"/>
    </source>
</evidence>
<comment type="caution">
    <text evidence="2">The sequence shown here is derived from an EMBL/GenBank/DDBJ whole genome shotgun (WGS) entry which is preliminary data.</text>
</comment>
<gene>
    <name evidence="2" type="ORF">LV75_001850</name>
</gene>
<sequence length="397" mass="42416">MTLATPERTDPISGSATIAAKTVVRPDLPFAATAFHGTAPADHDGPIVLVAPELTFHITGAALRDPRVRGVVVGSSRIADHARKMLQEGRVALVTCHEPLARIADGDRLQVDAEGIVDLGALSVPVTAICSTMTRANVELYRSWNVTDIGYFRLKFCLFELLAGDRSAYGDPAAVEAHLSATLVALAEHGWRRIRVVLSDPTSAELRELGVEVPVEDNPELGVRGPRAPGRWAVEVRAIEHVVTRFPDTEFQVSVPFVSTVAEFDVVSAMFADAGVLDRIGLGITLEVPAMVYALSDLLAERRPAFIGIGTSDLFALINGVDRNHPELAVDPFSAVNRSVVAQIRRVAAEHGTPVFVCGEVRKDPETARSLVETGCGELIASTSVLELAAMSRAAAI</sequence>
<dbReference type="InterPro" id="IPR050499">
    <property type="entry name" value="PEP-utilizing_PTS_enzyme"/>
</dbReference>
<dbReference type="PANTHER" id="PTHR46244">
    <property type="entry name" value="PHOSPHOENOLPYRUVATE-PROTEIN PHOSPHOTRANSFERASE"/>
    <property type="match status" value="1"/>
</dbReference>
<accession>A0ABT1I9U9</accession>
<dbReference type="PANTHER" id="PTHR46244:SF6">
    <property type="entry name" value="PHOSPHOENOLPYRUVATE-PROTEIN PHOSPHOTRANSFERASE"/>
    <property type="match status" value="1"/>
</dbReference>
<evidence type="ECO:0000313" key="2">
    <source>
        <dbReference type="EMBL" id="MCP2269362.1"/>
    </source>
</evidence>